<evidence type="ECO:0000313" key="2">
    <source>
        <dbReference type="Proteomes" id="UP001163324"/>
    </source>
</evidence>
<proteinExistence type="predicted"/>
<keyword evidence="2" id="KW-1185">Reference proteome</keyword>
<organism evidence="1 2">
    <name type="scientific">Trichothecium roseum</name>
    <dbReference type="NCBI Taxonomy" id="47278"/>
    <lineage>
        <taxon>Eukaryota</taxon>
        <taxon>Fungi</taxon>
        <taxon>Dikarya</taxon>
        <taxon>Ascomycota</taxon>
        <taxon>Pezizomycotina</taxon>
        <taxon>Sordariomycetes</taxon>
        <taxon>Hypocreomycetidae</taxon>
        <taxon>Hypocreales</taxon>
        <taxon>Hypocreales incertae sedis</taxon>
        <taxon>Trichothecium</taxon>
    </lineage>
</organism>
<dbReference type="EMBL" id="CM047943">
    <property type="protein sequence ID" value="KAI9900995.1"/>
    <property type="molecule type" value="Genomic_DNA"/>
</dbReference>
<protein>
    <submittedName>
        <fullName evidence="1">Uncharacterized protein</fullName>
    </submittedName>
</protein>
<comment type="caution">
    <text evidence="1">The sequence shown here is derived from an EMBL/GenBank/DDBJ whole genome shotgun (WGS) entry which is preliminary data.</text>
</comment>
<sequence length="331" mass="36857">MSTNKMNLQSIKHDVRLFTKTPEDIESIWRMWQAVFPEWPIALERLQKILFVLPGHHYLHDKGFCLSFLEGGVEGKIAAVGVVPEYRGNGLGTDLLARAILGLKDAARGDGGAEGGGLRSVEVGSSTPRFWPQMPKAFSQQARDFFVHRGFEASGSGVRDLYKDITGAVASPDVLERVSKQKIKFSPWSPELYEECMAKQRAQFSWSQAYEFLAAYDQFDQVMVATDPDTGEQIGWTLMCEPSATLCDAFSFMPLVPSREDKTGLIAAVGVDEKARGRGVGLALVVEAMESLKRRGVEGVLVDSVDIVGFYERLGLETMWEYEKFVWRGDL</sequence>
<evidence type="ECO:0000313" key="1">
    <source>
        <dbReference type="EMBL" id="KAI9900995.1"/>
    </source>
</evidence>
<dbReference type="Proteomes" id="UP001163324">
    <property type="component" value="Chromosome 4"/>
</dbReference>
<reference evidence="1" key="1">
    <citation type="submission" date="2022-10" db="EMBL/GenBank/DDBJ databases">
        <title>Complete Genome of Trichothecium roseum strain YXFP-22015, a Plant Pathogen Isolated from Citrus.</title>
        <authorList>
            <person name="Wang Y."/>
            <person name="Zhu L."/>
        </authorList>
    </citation>
    <scope>NUCLEOTIDE SEQUENCE</scope>
    <source>
        <strain evidence="1">YXFP-22015</strain>
    </source>
</reference>
<name>A0ACC0V4Z6_9HYPO</name>
<accession>A0ACC0V4Z6</accession>
<gene>
    <name evidence="1" type="ORF">N3K66_005257</name>
</gene>